<sequence>MIYATLPGPRLQSRLKRWTPALVFTLMSCVLASHQVSLSKLAQGLSDHPDVNRLEHLESTVLGLEQAVLQVQQTARHVPNRNDLKDLQVDLNKRLVDLENTLATHMAQQDLQPLLQRLERLESSQKSITQTPIPKQAKPSIQKPKKGAEPGFQILGLELRGAVQVLSVAPVGVQALDQSQLLRIGDTYLGWKLERLDEQTAVFSVDGITHKLNVR</sequence>
<evidence type="ECO:0000313" key="2">
    <source>
        <dbReference type="EMBL" id="AMZ71399.1"/>
    </source>
</evidence>
<dbReference type="RefSeq" id="WP_063321922.1">
    <property type="nucleotide sequence ID" value="NZ_CP015225.1"/>
</dbReference>
<evidence type="ECO:0000313" key="3">
    <source>
        <dbReference type="Proteomes" id="UP000076083"/>
    </source>
</evidence>
<dbReference type="Proteomes" id="UP000076083">
    <property type="component" value="Chromosome"/>
</dbReference>
<organism evidence="2 3">
    <name type="scientific">Pseudomonas fluorescens</name>
    <dbReference type="NCBI Taxonomy" id="294"/>
    <lineage>
        <taxon>Bacteria</taxon>
        <taxon>Pseudomonadati</taxon>
        <taxon>Pseudomonadota</taxon>
        <taxon>Gammaproteobacteria</taxon>
        <taxon>Pseudomonadales</taxon>
        <taxon>Pseudomonadaceae</taxon>
        <taxon>Pseudomonas</taxon>
    </lineage>
</organism>
<reference evidence="2 3" key="2">
    <citation type="journal article" date="2018" name="Nature">
        <title>Mutant phenotypes for thousands of bacterial genes of unknown function.</title>
        <authorList>
            <person name="Price M.N."/>
            <person name="Wetmore K.M."/>
            <person name="Waters R.J."/>
            <person name="Callaghan M."/>
            <person name="Ray J."/>
            <person name="Liu H."/>
            <person name="Kuehl J.V."/>
            <person name="Melnyk R.A."/>
            <person name="Lamson J.S."/>
            <person name="Suh Y."/>
            <person name="Carlson H.K."/>
            <person name="Esquivel Z."/>
            <person name="Sadeeshkumar H."/>
            <person name="Chakraborty R."/>
            <person name="Zane G.M."/>
            <person name="Rubin B.E."/>
            <person name="Wall J.D."/>
            <person name="Visel A."/>
            <person name="Bristow J."/>
            <person name="Blow M.J."/>
            <person name="Arkin A.P."/>
            <person name="Deutschbauer A.M."/>
        </authorList>
    </citation>
    <scope>NUCLEOTIDE SEQUENCE [LARGE SCALE GENOMIC DNA]</scope>
    <source>
        <strain evidence="2 3">FW300-N2E2</strain>
    </source>
</reference>
<dbReference type="AlphaFoldDB" id="A0A159ZWQ9"/>
<protein>
    <submittedName>
        <fullName evidence="2">Uncharacterized protein</fullName>
    </submittedName>
</protein>
<evidence type="ECO:0000256" key="1">
    <source>
        <dbReference type="SAM" id="MobiDB-lite"/>
    </source>
</evidence>
<accession>A0A159ZWQ9</accession>
<reference evidence="3" key="1">
    <citation type="submission" date="2016-04" db="EMBL/GenBank/DDBJ databases">
        <authorList>
            <person name="Ray J."/>
            <person name="Price M."/>
            <person name="Deutschbauer A."/>
        </authorList>
    </citation>
    <scope>NUCLEOTIDE SEQUENCE [LARGE SCALE GENOMIC DNA]</scope>
    <source>
        <strain evidence="3">FW300-N2E2</strain>
    </source>
</reference>
<dbReference type="EMBL" id="CP015225">
    <property type="protein sequence ID" value="AMZ71399.1"/>
    <property type="molecule type" value="Genomic_DNA"/>
</dbReference>
<gene>
    <name evidence="2" type="ORF">TK06_09950</name>
</gene>
<name>A0A159ZWQ9_PSEFL</name>
<proteinExistence type="predicted"/>
<feature type="region of interest" description="Disordered" evidence="1">
    <location>
        <begin position="125"/>
        <end position="146"/>
    </location>
</feature>